<keyword evidence="2" id="KW-1185">Reference proteome</keyword>
<reference evidence="1 2" key="1">
    <citation type="submission" date="2019-02" db="EMBL/GenBank/DDBJ databases">
        <title>Genome sequencing of the rare red list fungi Antrodiella citrinella (Flaviporus citrinellus).</title>
        <authorList>
            <person name="Buettner E."/>
            <person name="Kellner H."/>
        </authorList>
    </citation>
    <scope>NUCLEOTIDE SEQUENCE [LARGE SCALE GENOMIC DNA]</scope>
    <source>
        <strain evidence="1 2">DSM 108506</strain>
    </source>
</reference>
<evidence type="ECO:0008006" key="3">
    <source>
        <dbReference type="Google" id="ProtNLM"/>
    </source>
</evidence>
<dbReference type="AlphaFoldDB" id="A0A4S4N4P5"/>
<accession>A0A4S4N4P5</accession>
<evidence type="ECO:0000313" key="1">
    <source>
        <dbReference type="EMBL" id="THH32831.1"/>
    </source>
</evidence>
<name>A0A4S4N4P5_9APHY</name>
<dbReference type="EMBL" id="SGPM01000014">
    <property type="protein sequence ID" value="THH32831.1"/>
    <property type="molecule type" value="Genomic_DNA"/>
</dbReference>
<organism evidence="1 2">
    <name type="scientific">Antrodiella citrinella</name>
    <dbReference type="NCBI Taxonomy" id="2447956"/>
    <lineage>
        <taxon>Eukaryota</taxon>
        <taxon>Fungi</taxon>
        <taxon>Dikarya</taxon>
        <taxon>Basidiomycota</taxon>
        <taxon>Agaricomycotina</taxon>
        <taxon>Agaricomycetes</taxon>
        <taxon>Polyporales</taxon>
        <taxon>Steccherinaceae</taxon>
        <taxon>Antrodiella</taxon>
    </lineage>
</organism>
<gene>
    <name evidence="1" type="ORF">EUX98_g1336</name>
</gene>
<protein>
    <recommendedName>
        <fullName evidence="3">F-box domain-containing protein</fullName>
    </recommendedName>
</protein>
<proteinExistence type="predicted"/>
<dbReference type="OrthoDB" id="2793141at2759"/>
<comment type="caution">
    <text evidence="1">The sequence shown here is derived from an EMBL/GenBank/DDBJ whole genome shotgun (WGS) entry which is preliminary data.</text>
</comment>
<dbReference type="Proteomes" id="UP000308730">
    <property type="component" value="Unassembled WGS sequence"/>
</dbReference>
<sequence>MRKYKATLRLHPRHGAQVKELHVRLPKGDEQRVMFSDVMLLLKLHVNPLALQMEHMGSLCLPPMSQRFDPAVWFRNPPATLSPRDVKLRFCHFDSFNSFIRFMHNFSALTDLSVDVVSWESPPTSNDLAPLRGQARPFLLKSLSVGRYCDLDALLRWISTHVGLDHFSRLSFLSLGPTELQRLDLLLPFVRLSLEDLTLGCNFPGLPDTFNRALSTCLCMRTYPRLHTLRLRILDLQPENLQWISQILATLAPKWQDGRTTCPAASRTVATIVFDVWLFAAFQMQDAEWDKIINVLSRIALCDPMDVGDPRRRCFKIVFVHRGTMELPLAADAIKARLSGLRSTTVRIDIVGAGGAP</sequence>
<evidence type="ECO:0000313" key="2">
    <source>
        <dbReference type="Proteomes" id="UP000308730"/>
    </source>
</evidence>